<protein>
    <submittedName>
        <fullName evidence="2">Transposase</fullName>
    </submittedName>
</protein>
<dbReference type="Proteomes" id="UP000036681">
    <property type="component" value="Unplaced"/>
</dbReference>
<sequence>MYKRGQHRAPLNQRSRLAVTVSNLFALRNSGRMTVPNCPQPHSARRAMGQMMRGYTLLGKCFNVTTPSLFAELPVPADGGRHLRAVPSTVLRTAFGEV</sequence>
<dbReference type="WBParaSite" id="ALUE_0001299501-mRNA-1">
    <property type="protein sequence ID" value="ALUE_0001299501-mRNA-1"/>
    <property type="gene ID" value="ALUE_0001299501"/>
</dbReference>
<keyword evidence="1" id="KW-1185">Reference proteome</keyword>
<name>A0A0M3I771_ASCLU</name>
<dbReference type="AlphaFoldDB" id="A0A0M3I771"/>
<accession>A0A0M3I771</accession>
<evidence type="ECO:0000313" key="2">
    <source>
        <dbReference type="WBParaSite" id="ALUE_0001299501-mRNA-1"/>
    </source>
</evidence>
<reference evidence="2" key="1">
    <citation type="submission" date="2017-02" db="UniProtKB">
        <authorList>
            <consortium name="WormBaseParasite"/>
        </authorList>
    </citation>
    <scope>IDENTIFICATION</scope>
</reference>
<evidence type="ECO:0000313" key="1">
    <source>
        <dbReference type="Proteomes" id="UP000036681"/>
    </source>
</evidence>
<organism evidence="1 2">
    <name type="scientific">Ascaris lumbricoides</name>
    <name type="common">Giant roundworm</name>
    <dbReference type="NCBI Taxonomy" id="6252"/>
    <lineage>
        <taxon>Eukaryota</taxon>
        <taxon>Metazoa</taxon>
        <taxon>Ecdysozoa</taxon>
        <taxon>Nematoda</taxon>
        <taxon>Chromadorea</taxon>
        <taxon>Rhabditida</taxon>
        <taxon>Spirurina</taxon>
        <taxon>Ascaridomorpha</taxon>
        <taxon>Ascaridoidea</taxon>
        <taxon>Ascarididae</taxon>
        <taxon>Ascaris</taxon>
    </lineage>
</organism>
<proteinExistence type="predicted"/>